<dbReference type="EMBL" id="FR872582">
    <property type="protein sequence ID" value="CCB88645.1"/>
    <property type="molecule type" value="Genomic_DNA"/>
</dbReference>
<dbReference type="Proteomes" id="UP000000496">
    <property type="component" value="Chromosome gsn.131"/>
</dbReference>
<gene>
    <name evidence="1" type="ordered locus">SNE_A07680</name>
</gene>
<dbReference type="KEGG" id="sng:SNE_A07680"/>
<proteinExistence type="predicted"/>
<organism evidence="1 2">
    <name type="scientific">Simkania negevensis (strain ATCC VR-1471 / DSM 27360 / Z)</name>
    <dbReference type="NCBI Taxonomy" id="331113"/>
    <lineage>
        <taxon>Bacteria</taxon>
        <taxon>Pseudomonadati</taxon>
        <taxon>Chlamydiota</taxon>
        <taxon>Chlamydiia</taxon>
        <taxon>Parachlamydiales</taxon>
        <taxon>Simkaniaceae</taxon>
        <taxon>Simkania</taxon>
    </lineage>
</organism>
<keyword evidence="2" id="KW-1185">Reference proteome</keyword>
<sequence length="35" mass="4300">MKKAKKRAKRFLAKVFRRKTRFQRAVRSMKSLMCI</sequence>
<reference key="1">
    <citation type="journal article" date="2011" name="Mol. Biol. Evol.">
        <title>Unity in variety -- the pan-genome of the Chlamydiae.</title>
        <authorList>
            <person name="Collingro A."/>
            <person name="Tischler P."/>
            <person name="Weinmaier T."/>
            <person name="Penz T."/>
            <person name="Heinz E."/>
            <person name="Brunham R.C."/>
            <person name="Read T.D."/>
            <person name="Bavoil P.M."/>
            <person name="Sachse K."/>
            <person name="Kahane S."/>
            <person name="Friedman M.G."/>
            <person name="Rattei T."/>
            <person name="Myers G.S.A."/>
            <person name="Horn M."/>
        </authorList>
    </citation>
    <scope>NUCLEOTIDE SEQUENCE</scope>
    <source>
        <strain>Z</strain>
    </source>
</reference>
<evidence type="ECO:0000313" key="2">
    <source>
        <dbReference type="Proteomes" id="UP000000496"/>
    </source>
</evidence>
<protein>
    <submittedName>
        <fullName evidence="1">Uncharacterized protein</fullName>
    </submittedName>
</protein>
<dbReference type="AlphaFoldDB" id="F8L4T1"/>
<dbReference type="HOGENOM" id="CLU_3367336_0_0_0"/>
<reference evidence="1 2" key="2">
    <citation type="journal article" date="2011" name="Mol. Biol. Evol.">
        <title>Unity in variety--the pan-genome of the Chlamydiae.</title>
        <authorList>
            <person name="Collingro A."/>
            <person name="Tischler P."/>
            <person name="Weinmaier T."/>
            <person name="Penz T."/>
            <person name="Heinz E."/>
            <person name="Brunham R.C."/>
            <person name="Read T.D."/>
            <person name="Bavoil P.M."/>
            <person name="Sachse K."/>
            <person name="Kahane S."/>
            <person name="Friedman M.G."/>
            <person name="Rattei T."/>
            <person name="Myers G.S."/>
            <person name="Horn M."/>
        </authorList>
    </citation>
    <scope>NUCLEOTIDE SEQUENCE [LARGE SCALE GENOMIC DNA]</scope>
    <source>
        <strain evidence="2">ATCC VR-1471 / Z</strain>
    </source>
</reference>
<name>F8L4T1_SIMNZ</name>
<evidence type="ECO:0000313" key="1">
    <source>
        <dbReference type="EMBL" id="CCB88645.1"/>
    </source>
</evidence>
<accession>F8L4T1</accession>